<evidence type="ECO:0000256" key="5">
    <source>
        <dbReference type="ARBA" id="ARBA00023136"/>
    </source>
</evidence>
<keyword evidence="6" id="KW-0675">Receptor</keyword>
<dbReference type="PROSITE" id="PS50259">
    <property type="entry name" value="G_PROTEIN_RECEP_F3_4"/>
    <property type="match status" value="1"/>
</dbReference>
<evidence type="ECO:0000313" key="11">
    <source>
        <dbReference type="EMBL" id="ORX78155.1"/>
    </source>
</evidence>
<accession>A0A1Y1WXQ0</accession>
<feature type="transmembrane region" description="Helical" evidence="9">
    <location>
        <begin position="276"/>
        <end position="296"/>
    </location>
</feature>
<dbReference type="AlphaFoldDB" id="A0A1Y1WXQ0"/>
<evidence type="ECO:0000256" key="3">
    <source>
        <dbReference type="ARBA" id="ARBA00022989"/>
    </source>
</evidence>
<dbReference type="InterPro" id="IPR017978">
    <property type="entry name" value="GPCR_3_C"/>
</dbReference>
<evidence type="ECO:0000256" key="1">
    <source>
        <dbReference type="ARBA" id="ARBA00004141"/>
    </source>
</evidence>
<proteinExistence type="predicted"/>
<dbReference type="InterPro" id="IPR002455">
    <property type="entry name" value="GPCR3_GABA-B"/>
</dbReference>
<evidence type="ECO:0000256" key="8">
    <source>
        <dbReference type="ARBA" id="ARBA00023224"/>
    </source>
</evidence>
<feature type="domain" description="G-protein coupled receptors family 3 profile" evidence="10">
    <location>
        <begin position="242"/>
        <end position="391"/>
    </location>
</feature>
<dbReference type="Proteomes" id="UP000193944">
    <property type="component" value="Unassembled WGS sequence"/>
</dbReference>
<dbReference type="STRING" id="1754192.A0A1Y1WXQ0"/>
<organism evidence="11 12">
    <name type="scientific">Anaeromyces robustus</name>
    <dbReference type="NCBI Taxonomy" id="1754192"/>
    <lineage>
        <taxon>Eukaryota</taxon>
        <taxon>Fungi</taxon>
        <taxon>Fungi incertae sedis</taxon>
        <taxon>Chytridiomycota</taxon>
        <taxon>Chytridiomycota incertae sedis</taxon>
        <taxon>Neocallimastigomycetes</taxon>
        <taxon>Neocallimastigales</taxon>
        <taxon>Neocallimastigaceae</taxon>
        <taxon>Anaeromyces</taxon>
    </lineage>
</organism>
<evidence type="ECO:0000256" key="6">
    <source>
        <dbReference type="ARBA" id="ARBA00023170"/>
    </source>
</evidence>
<dbReference type="InterPro" id="IPR000337">
    <property type="entry name" value="GPCR_3"/>
</dbReference>
<comment type="subcellular location">
    <subcellularLocation>
        <location evidence="1">Membrane</location>
        <topology evidence="1">Multi-pass membrane protein</topology>
    </subcellularLocation>
</comment>
<dbReference type="GO" id="GO:0038039">
    <property type="term" value="C:G protein-coupled receptor heterodimeric complex"/>
    <property type="evidence" value="ECO:0007669"/>
    <property type="project" value="TreeGrafter"/>
</dbReference>
<evidence type="ECO:0000256" key="2">
    <source>
        <dbReference type="ARBA" id="ARBA00022692"/>
    </source>
</evidence>
<protein>
    <recommendedName>
        <fullName evidence="10">G-protein coupled receptors family 3 profile domain-containing protein</fullName>
    </recommendedName>
</protein>
<evidence type="ECO:0000256" key="7">
    <source>
        <dbReference type="ARBA" id="ARBA00023180"/>
    </source>
</evidence>
<gene>
    <name evidence="11" type="ORF">BCR32DRAFT_51516</name>
</gene>
<dbReference type="PANTHER" id="PTHR10519">
    <property type="entry name" value="GABA-B RECEPTOR"/>
    <property type="match status" value="1"/>
</dbReference>
<dbReference type="Pfam" id="PF00003">
    <property type="entry name" value="7tm_3"/>
    <property type="match status" value="1"/>
</dbReference>
<name>A0A1Y1WXQ0_9FUNG</name>
<keyword evidence="3 9" id="KW-1133">Transmembrane helix</keyword>
<evidence type="ECO:0000256" key="4">
    <source>
        <dbReference type="ARBA" id="ARBA00023040"/>
    </source>
</evidence>
<dbReference type="OrthoDB" id="2112804at2759"/>
<sequence length="391" mass="45468">MIDCEFYNNTAGLNGNTFMTLNKKALPTIQFKNISLIENYEKIFFNKNNFSTNPSYMICKPTEEKFSIYSGDILLKSIECYIYDDYDNEILLSNNIDNYEIKDLIYFSVTILNENKEITNVAKIYGSHNGYCWANKCNIGNLRVIGNEGNYKLLLKLESYGRYSPFSKNEIVIDVEIKKCNTSTHIYQDSLNIGLQSCYKPTCFQNCNTGKCINNDVCDCSNTTFTGKYCNEFRQYKKKKFIYIIYNTLTIFLILISILSIYLIHLNKNCDIVKAGSIDFSYIILIGSILNYFGILFELNSKGNIECYLSIISNQIGFTLTYGALLIKDFRIYKILLNDSHYEKVLTKKRMYFYLFIFLFLDFSLIIHWILNDNIGYTKTLNSNNQLYSTC</sequence>
<reference evidence="11 12" key="1">
    <citation type="submission" date="2016-08" db="EMBL/GenBank/DDBJ databases">
        <title>A Parts List for Fungal Cellulosomes Revealed by Comparative Genomics.</title>
        <authorList>
            <consortium name="DOE Joint Genome Institute"/>
            <person name="Haitjema C.H."/>
            <person name="Gilmore S.P."/>
            <person name="Henske J.K."/>
            <person name="Solomon K.V."/>
            <person name="De Groot R."/>
            <person name="Kuo A."/>
            <person name="Mondo S.J."/>
            <person name="Salamov A.A."/>
            <person name="Labutti K."/>
            <person name="Zhao Z."/>
            <person name="Chiniquy J."/>
            <person name="Barry K."/>
            <person name="Brewer H.M."/>
            <person name="Purvine S.O."/>
            <person name="Wright A.T."/>
            <person name="Boxma B."/>
            <person name="Van Alen T."/>
            <person name="Hackstein J.H."/>
            <person name="Baker S.E."/>
            <person name="Grigoriev I.V."/>
            <person name="O'Malley M.A."/>
        </authorList>
    </citation>
    <scope>NUCLEOTIDE SEQUENCE [LARGE SCALE GENOMIC DNA]</scope>
    <source>
        <strain evidence="11 12">S4</strain>
    </source>
</reference>
<keyword evidence="4" id="KW-0297">G-protein coupled receptor</keyword>
<keyword evidence="8" id="KW-0807">Transducer</keyword>
<reference evidence="11 12" key="2">
    <citation type="submission" date="2016-08" db="EMBL/GenBank/DDBJ databases">
        <title>Pervasive Adenine N6-methylation of Active Genes in Fungi.</title>
        <authorList>
            <consortium name="DOE Joint Genome Institute"/>
            <person name="Mondo S.J."/>
            <person name="Dannebaum R.O."/>
            <person name="Kuo R.C."/>
            <person name="Labutti K."/>
            <person name="Haridas S."/>
            <person name="Kuo A."/>
            <person name="Salamov A."/>
            <person name="Ahrendt S.R."/>
            <person name="Lipzen A."/>
            <person name="Sullivan W."/>
            <person name="Andreopoulos W.B."/>
            <person name="Clum A."/>
            <person name="Lindquist E."/>
            <person name="Daum C."/>
            <person name="Ramamoorthy G.K."/>
            <person name="Gryganskyi A."/>
            <person name="Culley D."/>
            <person name="Magnuson J.K."/>
            <person name="James T.Y."/>
            <person name="O'Malley M.A."/>
            <person name="Stajich J.E."/>
            <person name="Spatafora J.W."/>
            <person name="Visel A."/>
            <person name="Grigoriev I.V."/>
        </authorList>
    </citation>
    <scope>NUCLEOTIDE SEQUENCE [LARGE SCALE GENOMIC DNA]</scope>
    <source>
        <strain evidence="11 12">S4</strain>
    </source>
</reference>
<feature type="transmembrane region" description="Helical" evidence="9">
    <location>
        <begin position="351"/>
        <end position="371"/>
    </location>
</feature>
<evidence type="ECO:0000256" key="9">
    <source>
        <dbReference type="SAM" id="Phobius"/>
    </source>
</evidence>
<feature type="transmembrane region" description="Helical" evidence="9">
    <location>
        <begin position="241"/>
        <end position="264"/>
    </location>
</feature>
<keyword evidence="5 9" id="KW-0472">Membrane</keyword>
<keyword evidence="7" id="KW-0325">Glycoprotein</keyword>
<keyword evidence="2 9" id="KW-0812">Transmembrane</keyword>
<dbReference type="EMBL" id="MCFG01000221">
    <property type="protein sequence ID" value="ORX78155.1"/>
    <property type="molecule type" value="Genomic_DNA"/>
</dbReference>
<keyword evidence="12" id="KW-1185">Reference proteome</keyword>
<dbReference type="PRINTS" id="PR00248">
    <property type="entry name" value="GPCRMGR"/>
</dbReference>
<dbReference type="GO" id="GO:0004965">
    <property type="term" value="F:G protein-coupled GABA receptor activity"/>
    <property type="evidence" value="ECO:0007669"/>
    <property type="project" value="InterPro"/>
</dbReference>
<comment type="caution">
    <text evidence="11">The sequence shown here is derived from an EMBL/GenBank/DDBJ whole genome shotgun (WGS) entry which is preliminary data.</text>
</comment>
<evidence type="ECO:0000313" key="12">
    <source>
        <dbReference type="Proteomes" id="UP000193944"/>
    </source>
</evidence>
<dbReference type="PANTHER" id="PTHR10519:SF20">
    <property type="entry name" value="G-PROTEIN COUPLED RECEPTOR 156-RELATED"/>
    <property type="match status" value="1"/>
</dbReference>
<evidence type="ECO:0000259" key="10">
    <source>
        <dbReference type="PROSITE" id="PS50259"/>
    </source>
</evidence>